<protein>
    <submittedName>
        <fullName evidence="2">Peptide deformylase</fullName>
        <ecNumber evidence="2">3.5.1.88</ecNumber>
    </submittedName>
</protein>
<reference evidence="2" key="1">
    <citation type="submission" date="2018-06" db="EMBL/GenBank/DDBJ databases">
        <authorList>
            <person name="Zhirakovskaya E."/>
        </authorList>
    </citation>
    <scope>NUCLEOTIDE SEQUENCE</scope>
</reference>
<dbReference type="PRINTS" id="PR01576">
    <property type="entry name" value="PDEFORMYLASE"/>
</dbReference>
<keyword evidence="2" id="KW-0378">Hydrolase</keyword>
<dbReference type="GO" id="GO:0042586">
    <property type="term" value="F:peptide deformylase activity"/>
    <property type="evidence" value="ECO:0007669"/>
    <property type="project" value="UniProtKB-EC"/>
</dbReference>
<dbReference type="HAMAP" id="MF_00163">
    <property type="entry name" value="Pep_deformylase"/>
    <property type="match status" value="1"/>
</dbReference>
<sequence length="175" mass="19960">MSPLEILKYPEIQLFEKSAAVSEIDAVLQNQINQMFETLYCSDGLGLAAPQVGCLQSFFIYDFSRRDDEAKYGAGPIVLLNPEIIESEGEELADEGCLSIPGYFEKVRRAYRVQLKAQDREGKDIRIEAEGLAARLFQHEIDHLNGVLMLDHLSSLKRNIFIRKFKKKQKYAESK</sequence>
<dbReference type="SUPFAM" id="SSF56420">
    <property type="entry name" value="Peptide deformylase"/>
    <property type="match status" value="1"/>
</dbReference>
<evidence type="ECO:0000256" key="1">
    <source>
        <dbReference type="ARBA" id="ARBA00010759"/>
    </source>
</evidence>
<organism evidence="2">
    <name type="scientific">hydrothermal vent metagenome</name>
    <dbReference type="NCBI Taxonomy" id="652676"/>
    <lineage>
        <taxon>unclassified sequences</taxon>
        <taxon>metagenomes</taxon>
        <taxon>ecological metagenomes</taxon>
    </lineage>
</organism>
<dbReference type="PIRSF" id="PIRSF004749">
    <property type="entry name" value="Pep_def"/>
    <property type="match status" value="1"/>
</dbReference>
<dbReference type="InterPro" id="IPR036821">
    <property type="entry name" value="Peptide_deformylase_sf"/>
</dbReference>
<dbReference type="InterPro" id="IPR023635">
    <property type="entry name" value="Peptide_deformylase"/>
</dbReference>
<name>A0A3B1C6V5_9ZZZZ</name>
<gene>
    <name evidence="2" type="ORF">MNBD_NITROSPIRAE01-1229</name>
</gene>
<dbReference type="Gene3D" id="3.90.45.10">
    <property type="entry name" value="Peptide deformylase"/>
    <property type="match status" value="1"/>
</dbReference>
<dbReference type="Pfam" id="PF01327">
    <property type="entry name" value="Pep_deformylase"/>
    <property type="match status" value="1"/>
</dbReference>
<dbReference type="EMBL" id="UOGF01000007">
    <property type="protein sequence ID" value="VAX26256.1"/>
    <property type="molecule type" value="Genomic_DNA"/>
</dbReference>
<dbReference type="PANTHER" id="PTHR10458:SF22">
    <property type="entry name" value="PEPTIDE DEFORMYLASE"/>
    <property type="match status" value="1"/>
</dbReference>
<evidence type="ECO:0000313" key="2">
    <source>
        <dbReference type="EMBL" id="VAX26256.1"/>
    </source>
</evidence>
<proteinExistence type="inferred from homology"/>
<dbReference type="AlphaFoldDB" id="A0A3B1C6V5"/>
<comment type="similarity">
    <text evidence="1">Belongs to the polypeptide deformylase family.</text>
</comment>
<accession>A0A3B1C6V5</accession>
<dbReference type="EC" id="3.5.1.88" evidence="2"/>
<dbReference type="PANTHER" id="PTHR10458">
    <property type="entry name" value="PEPTIDE DEFORMYLASE"/>
    <property type="match status" value="1"/>
</dbReference>
<dbReference type="CDD" id="cd00487">
    <property type="entry name" value="Pep_deformylase"/>
    <property type="match status" value="1"/>
</dbReference>
<dbReference type="NCBIfam" id="NF001159">
    <property type="entry name" value="PRK00150.1-3"/>
    <property type="match status" value="1"/>
</dbReference>
<dbReference type="NCBIfam" id="TIGR00079">
    <property type="entry name" value="pept_deformyl"/>
    <property type="match status" value="1"/>
</dbReference>